<reference evidence="3 4" key="2">
    <citation type="journal article" date="2016" name="BMC Genomics">
        <title>Combined genomic and structural analyses of a cultured magnetotactic bacterium reveals its niche adaptation to a dynamic environment.</title>
        <authorList>
            <person name="Araujo A.C."/>
            <person name="Morillo V."/>
            <person name="Cypriano J."/>
            <person name="Teixeira L.C."/>
            <person name="Leao P."/>
            <person name="Lyra S."/>
            <person name="Almeida L.G."/>
            <person name="Bazylinski D.A."/>
            <person name="Vasconcellos A.T."/>
            <person name="Abreu F."/>
            <person name="Lins U."/>
        </authorList>
    </citation>
    <scope>NUCLEOTIDE SEQUENCE [LARGE SCALE GENOMIC DNA]</scope>
    <source>
        <strain evidence="3 4">IT-1</strain>
    </source>
</reference>
<keyword evidence="1" id="KW-1133">Transmembrane helix</keyword>
<reference evidence="2" key="1">
    <citation type="journal article" date="2014" name="Front. Microbiol.">
        <title>Isolation, cultivation and genomic analysis of magnetosome biomineralization genes of a new genus of South-seeking magnetotactic cocci within the Alphaproteobacteria.</title>
        <authorList>
            <person name="Morillo V."/>
            <person name="Abreu F."/>
            <person name="Araujo A.C."/>
            <person name="de Almeida L.G."/>
            <person name="Enrich-Prast A."/>
            <person name="Farina M."/>
            <person name="de Vasconcelos A.T."/>
            <person name="Bazylinski D.A."/>
            <person name="Lins U."/>
        </authorList>
    </citation>
    <scope>NUCLEOTIDE SEQUENCE</scope>
    <source>
        <strain evidence="2">IT-1</strain>
    </source>
</reference>
<evidence type="ECO:0000313" key="2">
    <source>
        <dbReference type="EMBL" id="AHG23887.1"/>
    </source>
</evidence>
<evidence type="ECO:0000256" key="1">
    <source>
        <dbReference type="SAM" id="Phobius"/>
    </source>
</evidence>
<dbReference type="AlphaFoldDB" id="W0LN58"/>
<dbReference type="STRING" id="1434232.MAIT1_02788"/>
<evidence type="ECO:0000313" key="3">
    <source>
        <dbReference type="EMBL" id="OSM08634.1"/>
    </source>
</evidence>
<proteinExistence type="predicted"/>
<name>W0LN58_9PROT</name>
<dbReference type="RefSeq" id="WP_241893380.1">
    <property type="nucleotide sequence ID" value="NZ_LVJN01000004.1"/>
</dbReference>
<organism evidence="2">
    <name type="scientific">Magnetofaba australis IT-1</name>
    <dbReference type="NCBI Taxonomy" id="1434232"/>
    <lineage>
        <taxon>Bacteria</taxon>
        <taxon>Pseudomonadati</taxon>
        <taxon>Pseudomonadota</taxon>
        <taxon>Magnetococcia</taxon>
        <taxon>Magnetococcales</taxon>
        <taxon>Magnetococcaceae</taxon>
        <taxon>Magnetofaba</taxon>
    </lineage>
</organism>
<sequence length="116" mass="12784">MHSPEIEQASDPLAAHASPTLKLQLHAALSYLGILVLVPFLTGRNEPFVQFHARQGIIIWIWEVLAVYALIVPGIGKLIFQFSSVLCFVLSVYGLGSVILGRYSPIPGISRIVRYL</sequence>
<feature type="transmembrane region" description="Helical" evidence="1">
    <location>
        <begin position="53"/>
        <end position="72"/>
    </location>
</feature>
<keyword evidence="4" id="KW-1185">Reference proteome</keyword>
<dbReference type="Proteomes" id="UP000194003">
    <property type="component" value="Unassembled WGS sequence"/>
</dbReference>
<dbReference type="EMBL" id="LVJN01000004">
    <property type="protein sequence ID" value="OSM08634.1"/>
    <property type="molecule type" value="Genomic_DNA"/>
</dbReference>
<feature type="transmembrane region" description="Helical" evidence="1">
    <location>
        <begin position="78"/>
        <end position="101"/>
    </location>
</feature>
<protein>
    <submittedName>
        <fullName evidence="2 3">MamF</fullName>
    </submittedName>
</protein>
<gene>
    <name evidence="2" type="primary">mamF</name>
    <name evidence="3" type="ORF">MAIT1_02788</name>
    <name evidence="2" type="ORF">MIIT1_02788</name>
</gene>
<keyword evidence="1" id="KW-0812">Transmembrane</keyword>
<feature type="transmembrane region" description="Helical" evidence="1">
    <location>
        <begin position="23"/>
        <end position="41"/>
    </location>
</feature>
<dbReference type="EMBL" id="KF933436">
    <property type="protein sequence ID" value="AHG23887.1"/>
    <property type="molecule type" value="Genomic_DNA"/>
</dbReference>
<accession>W0LN58</accession>
<evidence type="ECO:0000313" key="4">
    <source>
        <dbReference type="Proteomes" id="UP000194003"/>
    </source>
</evidence>
<keyword evidence="1" id="KW-0472">Membrane</keyword>